<sequence>MNRSLIVCGVLIAMVAALALASPAEKQPPPSKWGRAPGSPTARRTQKDSIGQQIDHTHNMETGKGTTGYLALGPNARKSSPTRTGQPSTGGPTSTSYKGKGKGKGK</sequence>
<reference evidence="4" key="1">
    <citation type="submission" date="2025-08" db="UniProtKB">
        <authorList>
            <consortium name="RefSeq"/>
        </authorList>
    </citation>
    <scope>IDENTIFICATION</scope>
    <source>
        <tissue evidence="4">Whole organism</tissue>
    </source>
</reference>
<feature type="signal peptide" evidence="2">
    <location>
        <begin position="1"/>
        <end position="21"/>
    </location>
</feature>
<keyword evidence="2" id="KW-0732">Signal</keyword>
<evidence type="ECO:0000256" key="1">
    <source>
        <dbReference type="SAM" id="MobiDB-lite"/>
    </source>
</evidence>
<organism evidence="3 4">
    <name type="scientific">Frankliniella occidentalis</name>
    <name type="common">Western flower thrips</name>
    <name type="synonym">Euthrips occidentalis</name>
    <dbReference type="NCBI Taxonomy" id="133901"/>
    <lineage>
        <taxon>Eukaryota</taxon>
        <taxon>Metazoa</taxon>
        <taxon>Ecdysozoa</taxon>
        <taxon>Arthropoda</taxon>
        <taxon>Hexapoda</taxon>
        <taxon>Insecta</taxon>
        <taxon>Pterygota</taxon>
        <taxon>Neoptera</taxon>
        <taxon>Paraneoptera</taxon>
        <taxon>Thysanoptera</taxon>
        <taxon>Terebrantia</taxon>
        <taxon>Thripoidea</taxon>
        <taxon>Thripidae</taxon>
        <taxon>Frankliniella</taxon>
    </lineage>
</organism>
<feature type="region of interest" description="Disordered" evidence="1">
    <location>
        <begin position="21"/>
        <end position="106"/>
    </location>
</feature>
<evidence type="ECO:0000313" key="4">
    <source>
        <dbReference type="RefSeq" id="XP_026290691.1"/>
    </source>
</evidence>
<gene>
    <name evidence="4" type="primary">LOC113215298</name>
</gene>
<feature type="compositionally biased region" description="Low complexity" evidence="1">
    <location>
        <begin position="79"/>
        <end position="98"/>
    </location>
</feature>
<evidence type="ECO:0000313" key="3">
    <source>
        <dbReference type="Proteomes" id="UP000504606"/>
    </source>
</evidence>
<proteinExistence type="predicted"/>
<dbReference type="Proteomes" id="UP000504606">
    <property type="component" value="Unplaced"/>
</dbReference>
<dbReference type="GeneID" id="113215298"/>
<accession>A0A6J1TIN5</accession>
<dbReference type="KEGG" id="foc:113215298"/>
<keyword evidence="3" id="KW-1185">Reference proteome</keyword>
<protein>
    <submittedName>
        <fullName evidence="4">Uncharacterized protein LOC113215298</fullName>
    </submittedName>
</protein>
<dbReference type="AlphaFoldDB" id="A0A6J1TIN5"/>
<feature type="chain" id="PRO_5027085765" evidence="2">
    <location>
        <begin position="22"/>
        <end position="106"/>
    </location>
</feature>
<dbReference type="RefSeq" id="XP_026290691.1">
    <property type="nucleotide sequence ID" value="XM_026434906.2"/>
</dbReference>
<name>A0A6J1TIN5_FRAOC</name>
<evidence type="ECO:0000256" key="2">
    <source>
        <dbReference type="SAM" id="SignalP"/>
    </source>
</evidence>